<feature type="coiled-coil region" evidence="1">
    <location>
        <begin position="151"/>
        <end position="178"/>
    </location>
</feature>
<sequence>MAPSAHELTREQEAAAMQRLGDRRQGGRERFAVGDYTKSTRDSAALRPGFNWDYVLSASPLLVSLLGSLLVAATTQDADSVKLIPPNAGFKQLRGLGGAATLKTGLMQCGEAGLGSLTVLTNSAEYISRKSHGIKGAMTRAIATLNNPEAAEELINQFDTLTREASRFRDEAQHMENALRNCLEMACELHQCLVQESSNVPEKCATNQVHLAAAQTRIVSHDEGNFRASESLAKLRSTVENASKAYKKATEGIPSGWDRIAQQFLLDLSETPTNATHLAIMELIDSFAGTEKIEGGLNIFRGDTGGIREGALGDGKADHSQVSTAVTVPHPIPRCVSQSSNDPAYGIIGFARGYVISLQSFMIGGPNRGVDWDFLQATVHDKDNAIGFLASLLDAANDGFKPSDENPSESLQHVFTKVKEVTNNLQQAIRQKLFNGAPLPKADSPEVKTWQRNVQLCVAKVAELDTDLRSFTSPSTVPTLCPFEIESSPTEKSGALRQQIIDATSTKLYRTAEVAQSNVEMFESASQNLGVVHRQLGAIKTELSELEPEGMDLENIKAILMKWIETLVLFKSQINRLVGFYSALGALSNHVVHNQVRPFVGEVERLGKGGQGPAILDTSIQFQQQVIHGSVLSILAYYEIFACATKIWVDVDARVTRPAIPMVDKMHMLLGRVSDPRQAQGALSIIYKELGQLCNRSADDAKRLIESERRTILERLRSTAETARESLGSFDVSPALAITEGITASIGSSKDITTNSIKMSGQYLARKIGETSSLWSKADSSIDDE</sequence>
<name>A0A9P5HLB5_9HYPO</name>
<dbReference type="Proteomes" id="UP000722485">
    <property type="component" value="Unassembled WGS sequence"/>
</dbReference>
<dbReference type="OrthoDB" id="5406275at2759"/>
<dbReference type="AlphaFoldDB" id="A0A9P5HLB5"/>
<proteinExistence type="predicted"/>
<comment type="caution">
    <text evidence="2">The sequence shown here is derived from an EMBL/GenBank/DDBJ whole genome shotgun (WGS) entry which is preliminary data.</text>
</comment>
<organism evidence="2 3">
    <name type="scientific">Cylindrodendrum hubeiense</name>
    <dbReference type="NCBI Taxonomy" id="595255"/>
    <lineage>
        <taxon>Eukaryota</taxon>
        <taxon>Fungi</taxon>
        <taxon>Dikarya</taxon>
        <taxon>Ascomycota</taxon>
        <taxon>Pezizomycotina</taxon>
        <taxon>Sordariomycetes</taxon>
        <taxon>Hypocreomycetidae</taxon>
        <taxon>Hypocreales</taxon>
        <taxon>Nectriaceae</taxon>
        <taxon>Cylindrodendrum</taxon>
    </lineage>
</organism>
<reference evidence="2" key="1">
    <citation type="submission" date="2020-03" db="EMBL/GenBank/DDBJ databases">
        <title>Draft Genome Sequence of Cylindrodendrum hubeiense.</title>
        <authorList>
            <person name="Buettner E."/>
            <person name="Kellner H."/>
        </authorList>
    </citation>
    <scope>NUCLEOTIDE SEQUENCE</scope>
    <source>
        <strain evidence="2">IHI 201604</strain>
    </source>
</reference>
<evidence type="ECO:0000313" key="2">
    <source>
        <dbReference type="EMBL" id="KAF7556202.1"/>
    </source>
</evidence>
<evidence type="ECO:0000256" key="1">
    <source>
        <dbReference type="SAM" id="Coils"/>
    </source>
</evidence>
<protein>
    <submittedName>
        <fullName evidence="2">Uncharacterized protein</fullName>
    </submittedName>
</protein>
<gene>
    <name evidence="2" type="ORF">G7Z17_g1629</name>
</gene>
<accession>A0A9P5HLB5</accession>
<keyword evidence="3" id="KW-1185">Reference proteome</keyword>
<dbReference type="PANTHER" id="PTHR33488:SF2">
    <property type="entry name" value="EARLY ENDOSOME ANTIGEN 1-LIKE"/>
    <property type="match status" value="1"/>
</dbReference>
<dbReference type="PANTHER" id="PTHR33488">
    <property type="entry name" value="ZGC:162509"/>
    <property type="match status" value="1"/>
</dbReference>
<evidence type="ECO:0000313" key="3">
    <source>
        <dbReference type="Proteomes" id="UP000722485"/>
    </source>
</evidence>
<keyword evidence="1" id="KW-0175">Coiled coil</keyword>
<dbReference type="EMBL" id="JAANBB010000014">
    <property type="protein sequence ID" value="KAF7556202.1"/>
    <property type="molecule type" value="Genomic_DNA"/>
</dbReference>